<dbReference type="Proteomes" id="UP001586593">
    <property type="component" value="Unassembled WGS sequence"/>
</dbReference>
<name>A0ABR3VUQ0_9PEZI</name>
<proteinExistence type="predicted"/>
<dbReference type="Pfam" id="PF01261">
    <property type="entry name" value="AP_endonuc_2"/>
    <property type="match status" value="1"/>
</dbReference>
<dbReference type="InterPro" id="IPR050312">
    <property type="entry name" value="IolE/XylAMocC-like"/>
</dbReference>
<dbReference type="SUPFAM" id="SSF51658">
    <property type="entry name" value="Xylose isomerase-like"/>
    <property type="match status" value="1"/>
</dbReference>
<dbReference type="InterPro" id="IPR013022">
    <property type="entry name" value="Xyl_isomerase-like_TIM-brl"/>
</dbReference>
<dbReference type="InterPro" id="IPR036237">
    <property type="entry name" value="Xyl_isomerase-like_sf"/>
</dbReference>
<keyword evidence="3" id="KW-1185">Reference proteome</keyword>
<feature type="domain" description="Xylose isomerase-like TIM barrel" evidence="1">
    <location>
        <begin position="2"/>
        <end position="193"/>
    </location>
</feature>
<evidence type="ECO:0000259" key="1">
    <source>
        <dbReference type="Pfam" id="PF01261"/>
    </source>
</evidence>
<evidence type="ECO:0000313" key="2">
    <source>
        <dbReference type="EMBL" id="KAL1845347.1"/>
    </source>
</evidence>
<protein>
    <recommendedName>
        <fullName evidence="1">Xylose isomerase-like TIM barrel domain-containing protein</fullName>
    </recommendedName>
</protein>
<dbReference type="EMBL" id="JAZHXJ010001129">
    <property type="protein sequence ID" value="KAL1845347.1"/>
    <property type="molecule type" value="Genomic_DNA"/>
</dbReference>
<comment type="caution">
    <text evidence="2">The sequence shown here is derived from an EMBL/GenBank/DDBJ whole genome shotgun (WGS) entry which is preliminary data.</text>
</comment>
<organism evidence="2 3">
    <name type="scientific">Phialemonium thermophilum</name>
    <dbReference type="NCBI Taxonomy" id="223376"/>
    <lineage>
        <taxon>Eukaryota</taxon>
        <taxon>Fungi</taxon>
        <taxon>Dikarya</taxon>
        <taxon>Ascomycota</taxon>
        <taxon>Pezizomycotina</taxon>
        <taxon>Sordariomycetes</taxon>
        <taxon>Sordariomycetidae</taxon>
        <taxon>Cephalothecales</taxon>
        <taxon>Cephalothecaceae</taxon>
        <taxon>Phialemonium</taxon>
    </lineage>
</organism>
<reference evidence="2 3" key="1">
    <citation type="journal article" date="2024" name="Commun. Biol.">
        <title>Comparative genomic analysis of thermophilic fungi reveals convergent evolutionary adaptations and gene losses.</title>
        <authorList>
            <person name="Steindorff A.S."/>
            <person name="Aguilar-Pontes M.V."/>
            <person name="Robinson A.J."/>
            <person name="Andreopoulos B."/>
            <person name="LaButti K."/>
            <person name="Kuo A."/>
            <person name="Mondo S."/>
            <person name="Riley R."/>
            <person name="Otillar R."/>
            <person name="Haridas S."/>
            <person name="Lipzen A."/>
            <person name="Grimwood J."/>
            <person name="Schmutz J."/>
            <person name="Clum A."/>
            <person name="Reid I.D."/>
            <person name="Moisan M.C."/>
            <person name="Butler G."/>
            <person name="Nguyen T.T.M."/>
            <person name="Dewar K."/>
            <person name="Conant G."/>
            <person name="Drula E."/>
            <person name="Henrissat B."/>
            <person name="Hansel C."/>
            <person name="Singer S."/>
            <person name="Hutchinson M.I."/>
            <person name="de Vries R.P."/>
            <person name="Natvig D.O."/>
            <person name="Powell A.J."/>
            <person name="Tsang A."/>
            <person name="Grigoriev I.V."/>
        </authorList>
    </citation>
    <scope>NUCLEOTIDE SEQUENCE [LARGE SCALE GENOMIC DNA]</scope>
    <source>
        <strain evidence="2 3">ATCC 24622</strain>
    </source>
</reference>
<sequence length="221" mass="24541">MGAKNLQVPSQFLPNTTGDEEVIITELRALADLAATSGVTIAYEAVAFARFNSLWQDSLRVVRAVDRPNFGMCLDSFHIHARIWADPYAADGKLPHGNQALADSMAEFLASCPKDKVQYVQLSDASKLDPPLTEESPLFEGLEVKIGTLAWSRSARPFPLEPPGYYPVVDIAKTWLLDYQWEGWVSIEGFLTETELEENGPEVMAARARRSIENLCLKINV</sequence>
<evidence type="ECO:0000313" key="3">
    <source>
        <dbReference type="Proteomes" id="UP001586593"/>
    </source>
</evidence>
<dbReference type="PANTHER" id="PTHR12110">
    <property type="entry name" value="HYDROXYPYRUVATE ISOMERASE"/>
    <property type="match status" value="1"/>
</dbReference>
<gene>
    <name evidence="2" type="ORF">VTK73DRAFT_650</name>
</gene>
<accession>A0ABR3VUQ0</accession>
<dbReference type="PANTHER" id="PTHR12110:SF38">
    <property type="entry name" value="DIOXYGENASE, PUTATIVE (AFU_ORTHOLOGUE AFUA_6G00240)-RELATED"/>
    <property type="match status" value="1"/>
</dbReference>
<dbReference type="Gene3D" id="3.20.20.150">
    <property type="entry name" value="Divalent-metal-dependent TIM barrel enzymes"/>
    <property type="match status" value="1"/>
</dbReference>